<dbReference type="Pfam" id="PF02836">
    <property type="entry name" value="Glyco_hydro_2_C"/>
    <property type="match status" value="1"/>
</dbReference>
<feature type="domain" description="Glycoside hydrolase family 2 catalytic" evidence="2">
    <location>
        <begin position="5"/>
        <end position="68"/>
    </location>
</feature>
<protein>
    <recommendedName>
        <fullName evidence="2">Glycoside hydrolase family 2 catalytic domain-containing protein</fullName>
    </recommendedName>
</protein>
<evidence type="ECO:0000313" key="3">
    <source>
        <dbReference type="EMBL" id="PAK90911.1"/>
    </source>
</evidence>
<dbReference type="PANTHER" id="PTHR10066:SF67">
    <property type="entry name" value="BETA-GLUCURONIDASE"/>
    <property type="match status" value="1"/>
</dbReference>
<dbReference type="GO" id="GO:0030246">
    <property type="term" value="F:carbohydrate binding"/>
    <property type="evidence" value="ECO:0007669"/>
    <property type="project" value="TreeGrafter"/>
</dbReference>
<dbReference type="InterPro" id="IPR017853">
    <property type="entry name" value="GH"/>
</dbReference>
<dbReference type="PANTHER" id="PTHR10066">
    <property type="entry name" value="BETA-GLUCURONIDASE"/>
    <property type="match status" value="1"/>
</dbReference>
<feature type="non-terminal residue" evidence="3">
    <location>
        <position position="1"/>
    </location>
</feature>
<comment type="caution">
    <text evidence="3">The sequence shown here is derived from an EMBL/GenBank/DDBJ whole genome shotgun (WGS) entry which is preliminary data.</text>
</comment>
<dbReference type="GO" id="GO:0005975">
    <property type="term" value="P:carbohydrate metabolic process"/>
    <property type="evidence" value="ECO:0007669"/>
    <property type="project" value="InterPro"/>
</dbReference>
<evidence type="ECO:0000256" key="1">
    <source>
        <dbReference type="ARBA" id="ARBA00007401"/>
    </source>
</evidence>
<dbReference type="GO" id="GO:0019391">
    <property type="term" value="P:glucuronoside catabolic process"/>
    <property type="evidence" value="ECO:0007669"/>
    <property type="project" value="TreeGrafter"/>
</dbReference>
<proteinExistence type="inferred from homology"/>
<evidence type="ECO:0000313" key="4">
    <source>
        <dbReference type="Proteomes" id="UP000216867"/>
    </source>
</evidence>
<dbReference type="EMBL" id="NCWY01000280">
    <property type="protein sequence ID" value="PAK90911.1"/>
    <property type="molecule type" value="Genomic_DNA"/>
</dbReference>
<dbReference type="SUPFAM" id="SSF51445">
    <property type="entry name" value="(Trans)glycosidases"/>
    <property type="match status" value="1"/>
</dbReference>
<dbReference type="Proteomes" id="UP000216867">
    <property type="component" value="Unassembled WGS sequence"/>
</dbReference>
<dbReference type="Gene3D" id="3.20.20.80">
    <property type="entry name" value="Glycosidases"/>
    <property type="match status" value="1"/>
</dbReference>
<dbReference type="GO" id="GO:0004566">
    <property type="term" value="F:beta-glucuronidase activity"/>
    <property type="evidence" value="ECO:0007669"/>
    <property type="project" value="TreeGrafter"/>
</dbReference>
<accession>A0A269Z038</accession>
<evidence type="ECO:0000259" key="2">
    <source>
        <dbReference type="Pfam" id="PF02836"/>
    </source>
</evidence>
<comment type="similarity">
    <text evidence="1">Belongs to the glycosyl hydrolase 2 family.</text>
</comment>
<organism evidence="3 4">
    <name type="scientific">Brevibacterium casei</name>
    <dbReference type="NCBI Taxonomy" id="33889"/>
    <lineage>
        <taxon>Bacteria</taxon>
        <taxon>Bacillati</taxon>
        <taxon>Actinomycetota</taxon>
        <taxon>Actinomycetes</taxon>
        <taxon>Micrococcales</taxon>
        <taxon>Brevibacteriaceae</taxon>
        <taxon>Brevibacterium</taxon>
    </lineage>
</organism>
<dbReference type="InterPro" id="IPR006103">
    <property type="entry name" value="Glyco_hydro_2_cat"/>
</dbReference>
<sequence>WSKRPPNKPIMFTEYGADTLAGLHAIDDQMFTEEYQLNYYKANHEIMDKYPQFIGEQTWNFADFETSNGI</sequence>
<reference evidence="3 4" key="1">
    <citation type="submission" date="2017-04" db="EMBL/GenBank/DDBJ databases">
        <title>Kefir bacterial isolates.</title>
        <authorList>
            <person name="Kim Y."/>
            <person name="Blasche S."/>
            <person name="Patil K.R."/>
        </authorList>
    </citation>
    <scope>NUCLEOTIDE SEQUENCE [LARGE SCALE GENOMIC DNA]</scope>
    <source>
        <strain evidence="3 4">OG2</strain>
    </source>
</reference>
<dbReference type="AlphaFoldDB" id="A0A269Z038"/>
<name>A0A269Z038_9MICO</name>
<gene>
    <name evidence="3" type="ORF">B8X04_18215</name>
</gene>
<feature type="non-terminal residue" evidence="3">
    <location>
        <position position="70"/>
    </location>
</feature>